<dbReference type="InterPro" id="IPR043128">
    <property type="entry name" value="Rev_trsase/Diguanyl_cyclase"/>
</dbReference>
<dbReference type="RefSeq" id="WP_091874713.1">
    <property type="nucleotide sequence ID" value="NZ_FOLD01000011.1"/>
</dbReference>
<evidence type="ECO:0000259" key="1">
    <source>
        <dbReference type="PROSITE" id="PS50112"/>
    </source>
</evidence>
<dbReference type="PROSITE" id="PS50112">
    <property type="entry name" value="PAS"/>
    <property type="match status" value="3"/>
</dbReference>
<dbReference type="InterPro" id="IPR000160">
    <property type="entry name" value="GGDEF_dom"/>
</dbReference>
<protein>
    <submittedName>
        <fullName evidence="4">PAS domain S-box-containing protein/diguanylate cyclase (GGDEF) domain-containing protein</fullName>
    </submittedName>
</protein>
<dbReference type="PROSITE" id="PS50113">
    <property type="entry name" value="PAC"/>
    <property type="match status" value="1"/>
</dbReference>
<dbReference type="PROSITE" id="PS50887">
    <property type="entry name" value="GGDEF"/>
    <property type="match status" value="1"/>
</dbReference>
<keyword evidence="5" id="KW-1185">Reference proteome</keyword>
<dbReference type="Pfam" id="PF08447">
    <property type="entry name" value="PAS_3"/>
    <property type="match status" value="2"/>
</dbReference>
<dbReference type="SUPFAM" id="SSF55073">
    <property type="entry name" value="Nucleotide cyclase"/>
    <property type="match status" value="1"/>
</dbReference>
<dbReference type="NCBIfam" id="TIGR00229">
    <property type="entry name" value="sensory_box"/>
    <property type="match status" value="3"/>
</dbReference>
<dbReference type="OrthoDB" id="5571399at2"/>
<dbReference type="GO" id="GO:0006355">
    <property type="term" value="P:regulation of DNA-templated transcription"/>
    <property type="evidence" value="ECO:0007669"/>
    <property type="project" value="InterPro"/>
</dbReference>
<feature type="domain" description="GGDEF" evidence="3">
    <location>
        <begin position="408"/>
        <end position="541"/>
    </location>
</feature>
<dbReference type="AlphaFoldDB" id="A0A1I1MSQ7"/>
<dbReference type="EMBL" id="FOLD01000011">
    <property type="protein sequence ID" value="SFC86218.1"/>
    <property type="molecule type" value="Genomic_DNA"/>
</dbReference>
<proteinExistence type="predicted"/>
<evidence type="ECO:0000259" key="2">
    <source>
        <dbReference type="PROSITE" id="PS50113"/>
    </source>
</evidence>
<feature type="domain" description="PAS" evidence="1">
    <location>
        <begin position="7"/>
        <end position="77"/>
    </location>
</feature>
<dbReference type="SMART" id="SM00267">
    <property type="entry name" value="GGDEF"/>
    <property type="match status" value="1"/>
</dbReference>
<dbReference type="Pfam" id="PF00990">
    <property type="entry name" value="GGDEF"/>
    <property type="match status" value="1"/>
</dbReference>
<dbReference type="InterPro" id="IPR029787">
    <property type="entry name" value="Nucleotide_cyclase"/>
</dbReference>
<gene>
    <name evidence="4" type="ORF">SAMN05216204_11177</name>
</gene>
<dbReference type="SUPFAM" id="SSF55785">
    <property type="entry name" value="PYP-like sensor domain (PAS domain)"/>
    <property type="match status" value="3"/>
</dbReference>
<dbReference type="Gene3D" id="3.30.70.270">
    <property type="match status" value="1"/>
</dbReference>
<dbReference type="NCBIfam" id="TIGR00254">
    <property type="entry name" value="GGDEF"/>
    <property type="match status" value="1"/>
</dbReference>
<feature type="domain" description="PAS" evidence="1">
    <location>
        <begin position="248"/>
        <end position="302"/>
    </location>
</feature>
<name>A0A1I1MSQ7_9BURK</name>
<dbReference type="InterPro" id="IPR013767">
    <property type="entry name" value="PAS_fold"/>
</dbReference>
<reference evidence="5" key="1">
    <citation type="submission" date="2016-10" db="EMBL/GenBank/DDBJ databases">
        <authorList>
            <person name="Varghese N."/>
            <person name="Submissions S."/>
        </authorList>
    </citation>
    <scope>NUCLEOTIDE SEQUENCE [LARGE SCALE GENOMIC DNA]</scope>
    <source>
        <strain evidence="5">CGMCC 1.12041</strain>
    </source>
</reference>
<dbReference type="STRING" id="1164594.SAMN05216204_11177"/>
<dbReference type="PANTHER" id="PTHR44757:SF2">
    <property type="entry name" value="BIOFILM ARCHITECTURE MAINTENANCE PROTEIN MBAA"/>
    <property type="match status" value="1"/>
</dbReference>
<dbReference type="SMART" id="SM00086">
    <property type="entry name" value="PAC"/>
    <property type="match status" value="3"/>
</dbReference>
<accession>A0A1I1MSQ7</accession>
<evidence type="ECO:0000313" key="5">
    <source>
        <dbReference type="Proteomes" id="UP000198639"/>
    </source>
</evidence>
<evidence type="ECO:0000313" key="4">
    <source>
        <dbReference type="EMBL" id="SFC86218.1"/>
    </source>
</evidence>
<dbReference type="PANTHER" id="PTHR44757">
    <property type="entry name" value="DIGUANYLATE CYCLASE DGCP"/>
    <property type="match status" value="1"/>
</dbReference>
<dbReference type="CDD" id="cd00130">
    <property type="entry name" value="PAS"/>
    <property type="match status" value="3"/>
</dbReference>
<dbReference type="Gene3D" id="3.30.450.20">
    <property type="entry name" value="PAS domain"/>
    <property type="match status" value="3"/>
</dbReference>
<dbReference type="InterPro" id="IPR000700">
    <property type="entry name" value="PAS-assoc_C"/>
</dbReference>
<organism evidence="4 5">
    <name type="scientific">Massilia yuzhufengensis</name>
    <dbReference type="NCBI Taxonomy" id="1164594"/>
    <lineage>
        <taxon>Bacteria</taxon>
        <taxon>Pseudomonadati</taxon>
        <taxon>Pseudomonadota</taxon>
        <taxon>Betaproteobacteria</taxon>
        <taxon>Burkholderiales</taxon>
        <taxon>Oxalobacteraceae</taxon>
        <taxon>Telluria group</taxon>
        <taxon>Massilia</taxon>
    </lineage>
</organism>
<feature type="domain" description="PAS" evidence="1">
    <location>
        <begin position="148"/>
        <end position="197"/>
    </location>
</feature>
<dbReference type="InterPro" id="IPR000014">
    <property type="entry name" value="PAS"/>
</dbReference>
<sequence length="549" mass="60706">MPTRTPTSDYFFTAFADSPVGMALVGMQGHWLEVNPALCRILGYQREELQARTFQDVTHPDDLEADLRLLERLLAGAIDSYNLEKRYRHADGRVVWGLLTVSISRDTAGTPECFIAQVVDISQQKKAVEDRDAFFALSADLLAIAGTDGFLQQVNPAWTDALGWTQDDLTGRPFIEFVHPDDVDATLAEAANIYSGSVTKGFRNRYLHAGGGYRWLEWSTRAVESGLLYCSVREVTAQIESEERLRSQEQKIRLLIDNANDAFVGMDERGIITEWNKQAEATFGWSAAEAIGQPMATLLAPERTRSHHLAGLAAFLDSGECDVPRKRVETPALRKDGSEILVEMTVGVVSLGGACYFHAFLRDVSEQRRMSEQLHYRATHDFLTGLPNRYEFMGRLQHAIDASGRAPHTLVLMFIDLDGFKTVNDICGHEVGDAVLIEFGRRLLASVRRTDGVARLAGDEFVVLLDHLADPWVDAGQVCHKILQAAAEPYPALEGRTEPGASIGLALYGKGDTADTLLSRADAAMYVAKNAGRNRAAYLCDGRWVVREA</sequence>
<dbReference type="SMART" id="SM00091">
    <property type="entry name" value="PAS"/>
    <property type="match status" value="3"/>
</dbReference>
<dbReference type="InterPro" id="IPR035965">
    <property type="entry name" value="PAS-like_dom_sf"/>
</dbReference>
<dbReference type="Pfam" id="PF00989">
    <property type="entry name" value="PAS"/>
    <property type="match status" value="1"/>
</dbReference>
<dbReference type="InterPro" id="IPR052155">
    <property type="entry name" value="Biofilm_reg_signaling"/>
</dbReference>
<dbReference type="CDD" id="cd01949">
    <property type="entry name" value="GGDEF"/>
    <property type="match status" value="1"/>
</dbReference>
<evidence type="ECO:0000259" key="3">
    <source>
        <dbReference type="PROSITE" id="PS50887"/>
    </source>
</evidence>
<dbReference type="InterPro" id="IPR001610">
    <property type="entry name" value="PAC"/>
</dbReference>
<feature type="domain" description="PAC" evidence="2">
    <location>
        <begin position="81"/>
        <end position="133"/>
    </location>
</feature>
<dbReference type="Proteomes" id="UP000198639">
    <property type="component" value="Unassembled WGS sequence"/>
</dbReference>
<dbReference type="InterPro" id="IPR013655">
    <property type="entry name" value="PAS_fold_3"/>
</dbReference>